<protein>
    <submittedName>
        <fullName evidence="3">Uncharacterized protein</fullName>
    </submittedName>
</protein>
<feature type="transmembrane region" description="Helical" evidence="2">
    <location>
        <begin position="51"/>
        <end position="72"/>
    </location>
</feature>
<feature type="region of interest" description="Disordered" evidence="1">
    <location>
        <begin position="1"/>
        <end position="45"/>
    </location>
</feature>
<evidence type="ECO:0000256" key="2">
    <source>
        <dbReference type="SAM" id="Phobius"/>
    </source>
</evidence>
<keyword evidence="2" id="KW-0812">Transmembrane</keyword>
<dbReference type="AlphaFoldDB" id="A0A0F4QQ26"/>
<evidence type="ECO:0000256" key="1">
    <source>
        <dbReference type="SAM" id="MobiDB-lite"/>
    </source>
</evidence>
<comment type="caution">
    <text evidence="3">The sequence shown here is derived from an EMBL/GenBank/DDBJ whole genome shotgun (WGS) entry which is preliminary data.</text>
</comment>
<evidence type="ECO:0000313" key="4">
    <source>
        <dbReference type="Proteomes" id="UP000033452"/>
    </source>
</evidence>
<keyword evidence="4" id="KW-1185">Reference proteome</keyword>
<dbReference type="PATRIC" id="fig|43658.5.peg.2455"/>
<organism evidence="3 4">
    <name type="scientific">Pseudoalteromonas rubra</name>
    <dbReference type="NCBI Taxonomy" id="43658"/>
    <lineage>
        <taxon>Bacteria</taxon>
        <taxon>Pseudomonadati</taxon>
        <taxon>Pseudomonadota</taxon>
        <taxon>Gammaproteobacteria</taxon>
        <taxon>Alteromonadales</taxon>
        <taxon>Pseudoalteromonadaceae</taxon>
        <taxon>Pseudoalteromonas</taxon>
    </lineage>
</organism>
<accession>A0A0F4QQ26</accession>
<reference evidence="3 4" key="1">
    <citation type="journal article" date="2015" name="BMC Genomics">
        <title>Genome mining reveals unlocked bioactive potential of marine Gram-negative bacteria.</title>
        <authorList>
            <person name="Machado H."/>
            <person name="Sonnenschein E.C."/>
            <person name="Melchiorsen J."/>
            <person name="Gram L."/>
        </authorList>
    </citation>
    <scope>NUCLEOTIDE SEQUENCE [LARGE SCALE GENOMIC DNA]</scope>
    <source>
        <strain evidence="3 4">S2471</strain>
    </source>
</reference>
<evidence type="ECO:0000313" key="3">
    <source>
        <dbReference type="EMBL" id="KJZ08737.1"/>
    </source>
</evidence>
<dbReference type="EMBL" id="JXYA01000024">
    <property type="protein sequence ID" value="KJZ08737.1"/>
    <property type="molecule type" value="Genomic_DNA"/>
</dbReference>
<sequence>MTGNAQDSDQNHTQTPWQNLDLSTAQDSSPMEAPVSDPEPLTGKEKAGVNLTWGIIAVLIGFLLIILSIFVWGEIRFFNAITANPNNTLTAEQMQAKLELLATQRATFRAFWFDTLQLIILNVLFPTLTALLGYVFGTSRNNGA</sequence>
<keyword evidence="2" id="KW-1133">Transmembrane helix</keyword>
<feature type="transmembrane region" description="Helical" evidence="2">
    <location>
        <begin position="115"/>
        <end position="136"/>
    </location>
</feature>
<keyword evidence="2" id="KW-0472">Membrane</keyword>
<feature type="compositionally biased region" description="Polar residues" evidence="1">
    <location>
        <begin position="1"/>
        <end position="29"/>
    </location>
</feature>
<dbReference type="Proteomes" id="UP000033452">
    <property type="component" value="Unassembled WGS sequence"/>
</dbReference>
<dbReference type="OrthoDB" id="6306792at2"/>
<dbReference type="RefSeq" id="WP_046005143.1">
    <property type="nucleotide sequence ID" value="NZ_JXYA01000024.1"/>
</dbReference>
<proteinExistence type="predicted"/>
<name>A0A0F4QQ26_9GAMM</name>
<gene>
    <name evidence="3" type="ORF">TW77_11605</name>
</gene>